<dbReference type="InterPro" id="IPR040108">
    <property type="entry name" value="Laa1/Sip1/HEATR5"/>
</dbReference>
<dbReference type="Pfam" id="PF25468">
    <property type="entry name" value="HEAT_HEATR5A"/>
    <property type="match status" value="2"/>
</dbReference>
<name>A0A922CZM0_MANSE</name>
<dbReference type="AlphaFoldDB" id="A0A922CZM0"/>
<keyword evidence="2" id="KW-1185">Reference proteome</keyword>
<dbReference type="PANTHER" id="PTHR21663:SF0">
    <property type="entry name" value="HEAT REPEAT-CONTAINING PROTEIN 5B"/>
    <property type="match status" value="1"/>
</dbReference>
<dbReference type="GO" id="GO:0006897">
    <property type="term" value="P:endocytosis"/>
    <property type="evidence" value="ECO:0007669"/>
    <property type="project" value="TreeGrafter"/>
</dbReference>
<dbReference type="GO" id="GO:0042147">
    <property type="term" value="P:retrograde transport, endosome to Golgi"/>
    <property type="evidence" value="ECO:0007669"/>
    <property type="project" value="TreeGrafter"/>
</dbReference>
<comment type="caution">
    <text evidence="1">The sequence shown here is derived from an EMBL/GenBank/DDBJ whole genome shotgun (WGS) entry which is preliminary data.</text>
</comment>
<accession>A0A922CZM0</accession>
<organism evidence="1 2">
    <name type="scientific">Manduca sexta</name>
    <name type="common">Tobacco hawkmoth</name>
    <name type="synonym">Tobacco hornworm</name>
    <dbReference type="NCBI Taxonomy" id="7130"/>
    <lineage>
        <taxon>Eukaryota</taxon>
        <taxon>Metazoa</taxon>
        <taxon>Ecdysozoa</taxon>
        <taxon>Arthropoda</taxon>
        <taxon>Hexapoda</taxon>
        <taxon>Insecta</taxon>
        <taxon>Pterygota</taxon>
        <taxon>Neoptera</taxon>
        <taxon>Endopterygota</taxon>
        <taxon>Lepidoptera</taxon>
        <taxon>Glossata</taxon>
        <taxon>Ditrysia</taxon>
        <taxon>Bombycoidea</taxon>
        <taxon>Sphingidae</taxon>
        <taxon>Sphinginae</taxon>
        <taxon>Sphingini</taxon>
        <taxon>Manduca</taxon>
    </lineage>
</organism>
<dbReference type="GO" id="GO:0005794">
    <property type="term" value="C:Golgi apparatus"/>
    <property type="evidence" value="ECO:0007669"/>
    <property type="project" value="TreeGrafter"/>
</dbReference>
<dbReference type="GO" id="GO:0008104">
    <property type="term" value="P:intracellular protein localization"/>
    <property type="evidence" value="ECO:0007669"/>
    <property type="project" value="TreeGrafter"/>
</dbReference>
<dbReference type="GO" id="GO:0005829">
    <property type="term" value="C:cytosol"/>
    <property type="evidence" value="ECO:0007669"/>
    <property type="project" value="GOC"/>
</dbReference>
<dbReference type="GO" id="GO:0030139">
    <property type="term" value="C:endocytic vesicle"/>
    <property type="evidence" value="ECO:0007669"/>
    <property type="project" value="TreeGrafter"/>
</dbReference>
<dbReference type="GO" id="GO:0016020">
    <property type="term" value="C:membrane"/>
    <property type="evidence" value="ECO:0007669"/>
    <property type="project" value="TreeGrafter"/>
</dbReference>
<reference evidence="1" key="1">
    <citation type="journal article" date="2016" name="Insect Biochem. Mol. Biol.">
        <title>Multifaceted biological insights from a draft genome sequence of the tobacco hornworm moth, Manduca sexta.</title>
        <authorList>
            <person name="Kanost M.R."/>
            <person name="Arrese E.L."/>
            <person name="Cao X."/>
            <person name="Chen Y.R."/>
            <person name="Chellapilla S."/>
            <person name="Goldsmith M.R."/>
            <person name="Grosse-Wilde E."/>
            <person name="Heckel D.G."/>
            <person name="Herndon N."/>
            <person name="Jiang H."/>
            <person name="Papanicolaou A."/>
            <person name="Qu J."/>
            <person name="Soulages J.L."/>
            <person name="Vogel H."/>
            <person name="Walters J."/>
            <person name="Waterhouse R.M."/>
            <person name="Ahn S.J."/>
            <person name="Almeida F.C."/>
            <person name="An C."/>
            <person name="Aqrawi P."/>
            <person name="Bretschneider A."/>
            <person name="Bryant W.B."/>
            <person name="Bucks S."/>
            <person name="Chao H."/>
            <person name="Chevignon G."/>
            <person name="Christen J.M."/>
            <person name="Clarke D.F."/>
            <person name="Dittmer N.T."/>
            <person name="Ferguson L.C.F."/>
            <person name="Garavelou S."/>
            <person name="Gordon K.H.J."/>
            <person name="Gunaratna R.T."/>
            <person name="Han Y."/>
            <person name="Hauser F."/>
            <person name="He Y."/>
            <person name="Heidel-Fischer H."/>
            <person name="Hirsh A."/>
            <person name="Hu Y."/>
            <person name="Jiang H."/>
            <person name="Kalra D."/>
            <person name="Klinner C."/>
            <person name="Konig C."/>
            <person name="Kovar C."/>
            <person name="Kroll A.R."/>
            <person name="Kuwar S.S."/>
            <person name="Lee S.L."/>
            <person name="Lehman R."/>
            <person name="Li K."/>
            <person name="Li Z."/>
            <person name="Liang H."/>
            <person name="Lovelace S."/>
            <person name="Lu Z."/>
            <person name="Mansfield J.H."/>
            <person name="McCulloch K.J."/>
            <person name="Mathew T."/>
            <person name="Morton B."/>
            <person name="Muzny D.M."/>
            <person name="Neunemann D."/>
            <person name="Ongeri F."/>
            <person name="Pauchet Y."/>
            <person name="Pu L.L."/>
            <person name="Pyrousis I."/>
            <person name="Rao X.J."/>
            <person name="Redding A."/>
            <person name="Roesel C."/>
            <person name="Sanchez-Gracia A."/>
            <person name="Schaack S."/>
            <person name="Shukla A."/>
            <person name="Tetreau G."/>
            <person name="Wang Y."/>
            <person name="Xiong G.H."/>
            <person name="Traut W."/>
            <person name="Walsh T.K."/>
            <person name="Worley K.C."/>
            <person name="Wu D."/>
            <person name="Wu W."/>
            <person name="Wu Y.Q."/>
            <person name="Zhang X."/>
            <person name="Zou Z."/>
            <person name="Zucker H."/>
            <person name="Briscoe A.D."/>
            <person name="Burmester T."/>
            <person name="Clem R.J."/>
            <person name="Feyereisen R."/>
            <person name="Grimmelikhuijzen C.J.P."/>
            <person name="Hamodrakas S.J."/>
            <person name="Hansson B.S."/>
            <person name="Huguet E."/>
            <person name="Jermiin L.S."/>
            <person name="Lan Q."/>
            <person name="Lehman H.K."/>
            <person name="Lorenzen M."/>
            <person name="Merzendorfer H."/>
            <person name="Michalopoulos I."/>
            <person name="Morton D.B."/>
            <person name="Muthukrishnan S."/>
            <person name="Oakeshott J.G."/>
            <person name="Palmer W."/>
            <person name="Park Y."/>
            <person name="Passarelli A.L."/>
            <person name="Rozas J."/>
            <person name="Schwartz L.M."/>
            <person name="Smith W."/>
            <person name="Southgate A."/>
            <person name="Vilcinskas A."/>
            <person name="Vogt R."/>
            <person name="Wang P."/>
            <person name="Werren J."/>
            <person name="Yu X.Q."/>
            <person name="Zhou J.J."/>
            <person name="Brown S.J."/>
            <person name="Scherer S.E."/>
            <person name="Richards S."/>
            <person name="Blissard G.W."/>
        </authorList>
    </citation>
    <scope>NUCLEOTIDE SEQUENCE</scope>
</reference>
<dbReference type="EMBL" id="JH669203">
    <property type="protein sequence ID" value="KAG6464569.1"/>
    <property type="molecule type" value="Genomic_DNA"/>
</dbReference>
<protein>
    <submittedName>
        <fullName evidence="1">Uncharacterized protein</fullName>
    </submittedName>
</protein>
<gene>
    <name evidence="1" type="ORF">O3G_MSEX014604</name>
</gene>
<reference evidence="1" key="2">
    <citation type="submission" date="2020-12" db="EMBL/GenBank/DDBJ databases">
        <authorList>
            <person name="Kanost M."/>
        </authorList>
    </citation>
    <scope>NUCLEOTIDE SEQUENCE</scope>
</reference>
<dbReference type="PANTHER" id="PTHR21663">
    <property type="entry name" value="HYPOTHETICAL HEAT DOMAIN-CONTAINING"/>
    <property type="match status" value="1"/>
</dbReference>
<dbReference type="Proteomes" id="UP000791440">
    <property type="component" value="Unassembled WGS sequence"/>
</dbReference>
<sequence length="549" mass="58660">MSVENTISVLLSLITLLDAPENRARLMKDRSLAIELCQIIHRTGLTHSSIEVLLLAADVLRLVIEGAREQLHAAMQAKIKELAPDESSTESAPAAAIAAVQTLGEGGPTGDLPPGKSVVFACLEACVWLAARRTPALAPAGRARPAAQRRATGPKGDALLVKSLAAVALLPTLTSPHGALSILPTILYLATEVLRESKESSTVADAGILLLQSGAECRAVSLHDHTREHHARLLHSALAKLVERVKSDDPEQRIDPITGARAMAVLLNNAEPVAPLHYPCINHFRHLIISASELAPDESSSESAPAAAIAAVQTLGEGGPTGDLPPGKSVVFACLEACVWLAARRTPALAPAGRARPAAQRRATGPKGDALLVKSALSILPTILYLATEVLRESKESSTVADAGILLLQSGAECRAVSLHDHTREHHARLLHSALAKLVERVKSDDPEQRIDPITGARAMAVLLNNAEPVAPLHYPCINHFRQCLETSDNEEFKTMMQQSAELRNKLECALKANQANTRINKAQAQRPVFDAKPAKPTIQLKTDFSDFR</sequence>
<proteinExistence type="predicted"/>
<evidence type="ECO:0000313" key="2">
    <source>
        <dbReference type="Proteomes" id="UP000791440"/>
    </source>
</evidence>
<evidence type="ECO:0000313" key="1">
    <source>
        <dbReference type="EMBL" id="KAG6464569.1"/>
    </source>
</evidence>